<keyword evidence="4" id="KW-0560">Oxidoreductase</keyword>
<keyword evidence="3 4" id="KW-0443">Lipid metabolism</keyword>
<dbReference type="InterPro" id="IPR036291">
    <property type="entry name" value="NAD(P)-bd_dom_sf"/>
</dbReference>
<dbReference type="InterPro" id="IPR013120">
    <property type="entry name" value="FAR_NAD-bd"/>
</dbReference>
<keyword evidence="2 4" id="KW-0444">Lipid biosynthesis</keyword>
<evidence type="ECO:0000256" key="1">
    <source>
        <dbReference type="ARBA" id="ARBA00005928"/>
    </source>
</evidence>
<proteinExistence type="inferred from homology"/>
<dbReference type="InterPro" id="IPR026055">
    <property type="entry name" value="FAR"/>
</dbReference>
<comment type="function">
    <text evidence="4">Catalyzes the reduction of fatty acyl-CoA to fatty alcohols.</text>
</comment>
<dbReference type="GO" id="GO:0102965">
    <property type="term" value="F:alcohol-forming long-chain fatty acyl-CoA reductase activity"/>
    <property type="evidence" value="ECO:0007669"/>
    <property type="project" value="UniProtKB-EC"/>
</dbReference>
<dbReference type="SUPFAM" id="SSF51735">
    <property type="entry name" value="NAD(P)-binding Rossmann-fold domains"/>
    <property type="match status" value="1"/>
</dbReference>
<keyword evidence="8" id="KW-1185">Reference proteome</keyword>
<comment type="catalytic activity">
    <reaction evidence="4">
        <text>a long-chain fatty acyl-CoA + 2 NADPH + 2 H(+) = a long-chain primary fatty alcohol + 2 NADP(+) + CoA</text>
        <dbReference type="Rhea" id="RHEA:52716"/>
        <dbReference type="ChEBI" id="CHEBI:15378"/>
        <dbReference type="ChEBI" id="CHEBI:57287"/>
        <dbReference type="ChEBI" id="CHEBI:57783"/>
        <dbReference type="ChEBI" id="CHEBI:58349"/>
        <dbReference type="ChEBI" id="CHEBI:77396"/>
        <dbReference type="ChEBI" id="CHEBI:83139"/>
        <dbReference type="EC" id="1.2.1.84"/>
    </reaction>
</comment>
<keyword evidence="4" id="KW-0521">NADP</keyword>
<dbReference type="Gene3D" id="3.40.50.720">
    <property type="entry name" value="NAD(P)-binding Rossmann-like Domain"/>
    <property type="match status" value="1"/>
</dbReference>
<reference evidence="8" key="2">
    <citation type="submission" date="2013-12" db="EMBL/GenBank/DDBJ databases">
        <authorList>
            <person name="Yu Y."/>
            <person name="Lee S."/>
            <person name="de Baynast K."/>
            <person name="Wissotski M."/>
            <person name="Liu L."/>
            <person name="Talag J."/>
            <person name="Goicoechea J."/>
            <person name="Angelova A."/>
            <person name="Jetty R."/>
            <person name="Kudrna D."/>
            <person name="Golser W."/>
            <person name="Rivera L."/>
            <person name="Zhang J."/>
            <person name="Wing R."/>
        </authorList>
    </citation>
    <scope>NUCLEOTIDE SEQUENCE</scope>
</reference>
<dbReference type="EnsemblPlants" id="LPERR04G05950.1">
    <property type="protein sequence ID" value="LPERR04G05950.1"/>
    <property type="gene ID" value="LPERR04G05950"/>
</dbReference>
<reference evidence="7 8" key="1">
    <citation type="submission" date="2012-08" db="EMBL/GenBank/DDBJ databases">
        <title>Oryza genome evolution.</title>
        <authorList>
            <person name="Wing R.A."/>
        </authorList>
    </citation>
    <scope>NUCLEOTIDE SEQUENCE</scope>
</reference>
<dbReference type="CDD" id="cd09071">
    <property type="entry name" value="FAR_C"/>
    <property type="match status" value="1"/>
</dbReference>
<name>A0A0D9W3S7_9ORYZ</name>
<dbReference type="AlphaFoldDB" id="A0A0D9W3S7"/>
<accession>A0A0D9W3S7</accession>
<feature type="domain" description="Thioester reductase (TE)" evidence="6">
    <location>
        <begin position="17"/>
        <end position="314"/>
    </location>
</feature>
<dbReference type="GO" id="GO:0080019">
    <property type="term" value="F:alcohol-forming very long-chain fatty acyl-CoA reductase activity"/>
    <property type="evidence" value="ECO:0007669"/>
    <property type="project" value="InterPro"/>
</dbReference>
<dbReference type="Gramene" id="LPERR04G05950.1">
    <property type="protein sequence ID" value="LPERR04G05950.1"/>
    <property type="gene ID" value="LPERR04G05950"/>
</dbReference>
<dbReference type="GO" id="GO:0035336">
    <property type="term" value="P:long-chain fatty-acyl-CoA metabolic process"/>
    <property type="evidence" value="ECO:0007669"/>
    <property type="project" value="TreeGrafter"/>
</dbReference>
<dbReference type="EC" id="1.2.1.84" evidence="4"/>
<dbReference type="InterPro" id="IPR033640">
    <property type="entry name" value="FAR_C"/>
</dbReference>
<dbReference type="Pfam" id="PF03015">
    <property type="entry name" value="Sterile"/>
    <property type="match status" value="1"/>
</dbReference>
<dbReference type="Pfam" id="PF07993">
    <property type="entry name" value="NAD_binding_4"/>
    <property type="match status" value="1"/>
</dbReference>
<dbReference type="CDD" id="cd05236">
    <property type="entry name" value="FAR-N_SDR_e"/>
    <property type="match status" value="1"/>
</dbReference>
<dbReference type="PANTHER" id="PTHR11011">
    <property type="entry name" value="MALE STERILITY PROTEIN 2-RELATED"/>
    <property type="match status" value="1"/>
</dbReference>
<evidence type="ECO:0000313" key="8">
    <source>
        <dbReference type="Proteomes" id="UP000032180"/>
    </source>
</evidence>
<sequence length="491" mass="55723">MDAGIVAGRFRDKSILITGSTGFLGKMLVEKILRVQPEVRKLYLLVRAPDAETAQERILTEKLDSNRNVLFINCRPRLLEKVCLMFCANNTVKEKICPLAGDVMHENFGLGSSEILQLSQVVDIIVNGAATTNFMERYDVALATNTAGIMHLCKFAKQCDNLRMLLHVSTAYVAGEQAGLLLEKPFQFGEALRKSYHLDIEAELQLVDRMKSIHRIKFSGDNKAKHFGWPNTYVLTKAMGEMLLEHLGRDLPVVIIRPSMITSTLHDPMPGWIEETRTLDAIFIAYNNQTLPCFIADGNVICDLIPGDMVINAMMVAINSHWNEQAQVIYHVTSAHQNPLPSSLIEISMYNYFHKNPRTTKDGKVIKNKEVLVFKKFSYFQAYMFLRYKVPLEMMHALLRGLYSKNYNKINRGYTILMTMAKLYAPYAFFKGRFDDTNLRKLWNATAMDKNDASLFNFDPNCINWSSYLVNTHIPAAIKYASDSKVKTGSA</sequence>
<evidence type="ECO:0000256" key="4">
    <source>
        <dbReference type="RuleBase" id="RU363097"/>
    </source>
</evidence>
<comment type="similarity">
    <text evidence="1 4">Belongs to the fatty acyl-CoA reductase family.</text>
</comment>
<reference evidence="7" key="3">
    <citation type="submission" date="2015-04" db="UniProtKB">
        <authorList>
            <consortium name="EnsemblPlants"/>
        </authorList>
    </citation>
    <scope>IDENTIFICATION</scope>
</reference>
<evidence type="ECO:0000259" key="6">
    <source>
        <dbReference type="Pfam" id="PF07993"/>
    </source>
</evidence>
<dbReference type="Proteomes" id="UP000032180">
    <property type="component" value="Chromosome 4"/>
</dbReference>
<evidence type="ECO:0000256" key="3">
    <source>
        <dbReference type="ARBA" id="ARBA00023098"/>
    </source>
</evidence>
<feature type="domain" description="Fatty acyl-CoA reductase C-terminal" evidence="5">
    <location>
        <begin position="388"/>
        <end position="481"/>
    </location>
</feature>
<dbReference type="GO" id="GO:0010345">
    <property type="term" value="P:suberin biosynthetic process"/>
    <property type="evidence" value="ECO:0007669"/>
    <property type="project" value="TreeGrafter"/>
</dbReference>
<evidence type="ECO:0000256" key="2">
    <source>
        <dbReference type="ARBA" id="ARBA00022516"/>
    </source>
</evidence>
<protein>
    <recommendedName>
        <fullName evidence="4">Fatty acyl-CoA reductase</fullName>
        <ecNumber evidence="4">1.2.1.84</ecNumber>
    </recommendedName>
</protein>
<organism evidence="7 8">
    <name type="scientific">Leersia perrieri</name>
    <dbReference type="NCBI Taxonomy" id="77586"/>
    <lineage>
        <taxon>Eukaryota</taxon>
        <taxon>Viridiplantae</taxon>
        <taxon>Streptophyta</taxon>
        <taxon>Embryophyta</taxon>
        <taxon>Tracheophyta</taxon>
        <taxon>Spermatophyta</taxon>
        <taxon>Magnoliopsida</taxon>
        <taxon>Liliopsida</taxon>
        <taxon>Poales</taxon>
        <taxon>Poaceae</taxon>
        <taxon>BOP clade</taxon>
        <taxon>Oryzoideae</taxon>
        <taxon>Oryzeae</taxon>
        <taxon>Oryzinae</taxon>
        <taxon>Leersia</taxon>
    </lineage>
</organism>
<evidence type="ECO:0000313" key="7">
    <source>
        <dbReference type="EnsemblPlants" id="LPERR04G05950.1"/>
    </source>
</evidence>
<evidence type="ECO:0000259" key="5">
    <source>
        <dbReference type="Pfam" id="PF03015"/>
    </source>
</evidence>
<dbReference type="PANTHER" id="PTHR11011:SF57">
    <property type="entry name" value="FATTY ACYL-COA REDUCTASE"/>
    <property type="match status" value="1"/>
</dbReference>